<name>A0A9X1SGT6_9MICC</name>
<dbReference type="RefSeq" id="WP_227897685.1">
    <property type="nucleotide sequence ID" value="NZ_CP099467.1"/>
</dbReference>
<gene>
    <name evidence="1" type="ORF">LJ757_18040</name>
</gene>
<dbReference type="EMBL" id="JAJFZV010000020">
    <property type="protein sequence ID" value="MCC3299699.1"/>
    <property type="molecule type" value="Genomic_DNA"/>
</dbReference>
<organism evidence="1 2">
    <name type="scientific">Arthrobacter caoxuetaonis</name>
    <dbReference type="NCBI Taxonomy" id="2886935"/>
    <lineage>
        <taxon>Bacteria</taxon>
        <taxon>Bacillati</taxon>
        <taxon>Actinomycetota</taxon>
        <taxon>Actinomycetes</taxon>
        <taxon>Micrococcales</taxon>
        <taxon>Micrococcaceae</taxon>
        <taxon>Arthrobacter</taxon>
    </lineage>
</organism>
<evidence type="ECO:0000313" key="1">
    <source>
        <dbReference type="EMBL" id="MCC3299699.1"/>
    </source>
</evidence>
<comment type="caution">
    <text evidence="1">The sequence shown here is derived from an EMBL/GenBank/DDBJ whole genome shotgun (WGS) entry which is preliminary data.</text>
</comment>
<reference evidence="1" key="1">
    <citation type="submission" date="2021-10" db="EMBL/GenBank/DDBJ databases">
        <title>Novel species in genus Arthrobacter.</title>
        <authorList>
            <person name="Liu Y."/>
        </authorList>
    </citation>
    <scope>NUCLEOTIDE SEQUENCE</scope>
    <source>
        <strain evidence="1">Zg-Y453</strain>
    </source>
</reference>
<sequence>MPRRKKRWYMVVPAEDLPKIVPEDYKLAVLRLPFTGTFRLTWWLDANGRIGRKGVE</sequence>
<accession>A0A9X1SGT6</accession>
<dbReference type="AlphaFoldDB" id="A0A9X1SGT6"/>
<dbReference type="Proteomes" id="UP001139158">
    <property type="component" value="Unassembled WGS sequence"/>
</dbReference>
<evidence type="ECO:0000313" key="2">
    <source>
        <dbReference type="Proteomes" id="UP001139158"/>
    </source>
</evidence>
<proteinExistence type="predicted"/>
<keyword evidence="2" id="KW-1185">Reference proteome</keyword>
<protein>
    <submittedName>
        <fullName evidence="1">Uncharacterized protein</fullName>
    </submittedName>
</protein>